<evidence type="ECO:0000313" key="2">
    <source>
        <dbReference type="EMBL" id="PRQ50900.1"/>
    </source>
</evidence>
<gene>
    <name evidence="2" type="ORF">RchiOBHm_Chr2g0138311</name>
</gene>
<proteinExistence type="predicted"/>
<evidence type="ECO:0000256" key="1">
    <source>
        <dbReference type="SAM" id="MobiDB-lite"/>
    </source>
</evidence>
<accession>A0A2P6RWT4</accession>
<protein>
    <submittedName>
        <fullName evidence="2">Uncharacterized protein</fullName>
    </submittedName>
</protein>
<comment type="caution">
    <text evidence="2">The sequence shown here is derived from an EMBL/GenBank/DDBJ whole genome shotgun (WGS) entry which is preliminary data.</text>
</comment>
<dbReference type="OMA" id="FLDMYSD"/>
<dbReference type="OrthoDB" id="1928787at2759"/>
<keyword evidence="3" id="KW-1185">Reference proteome</keyword>
<dbReference type="EMBL" id="PDCK01000040">
    <property type="protein sequence ID" value="PRQ50900.1"/>
    <property type="molecule type" value="Genomic_DNA"/>
</dbReference>
<feature type="compositionally biased region" description="Basic and acidic residues" evidence="1">
    <location>
        <begin position="107"/>
        <end position="131"/>
    </location>
</feature>
<dbReference type="PANTHER" id="PTHR35461">
    <property type="entry name" value="BNAANNG14610D PROTEIN"/>
    <property type="match status" value="1"/>
</dbReference>
<sequence length="230" mass="26440">MSRAEMVLKETMHKSKVFYDKTLQNLKSFFCGGYKKLPKSLSLNPCFCGSDLKYYPRDEFYTDYYDEWEPTIDEVKKRDSTSKETIKDEDPCSDSFMMFPKQSPKKSKQEGGLLRDKKSSGGSRDLGKGKDQLSFQNMNGNRGSNVLAKRMKEFEMVDAGDVEQVLDVEEALHYYSRLKSPVYLDIVDKFFLDMYSDFSVPPAPSISINNSKQRVGSRRLGSRRLGSIRL</sequence>
<reference evidence="2 3" key="1">
    <citation type="journal article" date="2018" name="Nat. Genet.">
        <title>The Rosa genome provides new insights in the design of modern roses.</title>
        <authorList>
            <person name="Bendahmane M."/>
        </authorList>
    </citation>
    <scope>NUCLEOTIDE SEQUENCE [LARGE SCALE GENOMIC DNA]</scope>
    <source>
        <strain evidence="3">cv. Old Blush</strain>
    </source>
</reference>
<dbReference type="STRING" id="74649.A0A2P6RWT4"/>
<name>A0A2P6RWT4_ROSCH</name>
<dbReference type="Gramene" id="PRQ50900">
    <property type="protein sequence ID" value="PRQ50900"/>
    <property type="gene ID" value="RchiOBHm_Chr2g0138311"/>
</dbReference>
<organism evidence="2 3">
    <name type="scientific">Rosa chinensis</name>
    <name type="common">China rose</name>
    <dbReference type="NCBI Taxonomy" id="74649"/>
    <lineage>
        <taxon>Eukaryota</taxon>
        <taxon>Viridiplantae</taxon>
        <taxon>Streptophyta</taxon>
        <taxon>Embryophyta</taxon>
        <taxon>Tracheophyta</taxon>
        <taxon>Spermatophyta</taxon>
        <taxon>Magnoliopsida</taxon>
        <taxon>eudicotyledons</taxon>
        <taxon>Gunneridae</taxon>
        <taxon>Pentapetalae</taxon>
        <taxon>rosids</taxon>
        <taxon>fabids</taxon>
        <taxon>Rosales</taxon>
        <taxon>Rosaceae</taxon>
        <taxon>Rosoideae</taxon>
        <taxon>Rosoideae incertae sedis</taxon>
        <taxon>Rosa</taxon>
    </lineage>
</organism>
<dbReference type="Proteomes" id="UP000238479">
    <property type="component" value="Chromosome 2"/>
</dbReference>
<feature type="compositionally biased region" description="Basic and acidic residues" evidence="1">
    <location>
        <begin position="76"/>
        <end position="90"/>
    </location>
</feature>
<dbReference type="AlphaFoldDB" id="A0A2P6RWT4"/>
<feature type="region of interest" description="Disordered" evidence="1">
    <location>
        <begin position="76"/>
        <end position="139"/>
    </location>
</feature>
<dbReference type="PANTHER" id="PTHR35461:SF1">
    <property type="entry name" value="LOW PROTEIN: ATP-DEPENDENT RNA HELICASE-LIKE PROTEIN"/>
    <property type="match status" value="1"/>
</dbReference>
<evidence type="ECO:0000313" key="3">
    <source>
        <dbReference type="Proteomes" id="UP000238479"/>
    </source>
</evidence>